<accession>A0A7J6W000</accession>
<feature type="transmembrane region" description="Helical" evidence="1">
    <location>
        <begin position="53"/>
        <end position="71"/>
    </location>
</feature>
<evidence type="ECO:0000313" key="2">
    <source>
        <dbReference type="EMBL" id="KAF5190461.1"/>
    </source>
</evidence>
<keyword evidence="1" id="KW-1133">Transmembrane helix</keyword>
<keyword evidence="1" id="KW-0472">Membrane</keyword>
<evidence type="ECO:0000313" key="3">
    <source>
        <dbReference type="Proteomes" id="UP000554482"/>
    </source>
</evidence>
<reference evidence="2 3" key="1">
    <citation type="submission" date="2020-06" db="EMBL/GenBank/DDBJ databases">
        <title>Transcriptomic and genomic resources for Thalictrum thalictroides and T. hernandezii: Facilitating candidate gene discovery in an emerging model plant lineage.</title>
        <authorList>
            <person name="Arias T."/>
            <person name="Riano-Pachon D.M."/>
            <person name="Di Stilio V.S."/>
        </authorList>
    </citation>
    <scope>NUCLEOTIDE SEQUENCE [LARGE SCALE GENOMIC DNA]</scope>
    <source>
        <strain evidence="3">cv. WT478/WT964</strain>
        <tissue evidence="2">Leaves</tissue>
    </source>
</reference>
<dbReference type="Proteomes" id="UP000554482">
    <property type="component" value="Unassembled WGS sequence"/>
</dbReference>
<keyword evidence="3" id="KW-1185">Reference proteome</keyword>
<name>A0A7J6W000_THATH</name>
<keyword evidence="1" id="KW-0812">Transmembrane</keyword>
<feature type="transmembrane region" description="Helical" evidence="1">
    <location>
        <begin position="197"/>
        <end position="215"/>
    </location>
</feature>
<feature type="transmembrane region" description="Helical" evidence="1">
    <location>
        <begin position="77"/>
        <end position="102"/>
    </location>
</feature>
<sequence>MLDVKGLLLSGVFIKFNYLVAVLYWVNVIYIIFYKKKKKHSKSVSQPRINFQWFQLLKILTLFLSLLVRFVSRPPLLPFMIVSNFLSEIPMLLLFLVICTGWPSIKQPLQQKSNLVAVGVFFMELILVPYFVRVLFPEDINNSNQYFESFNLFKFVLLFQALKSSTAYLKRKGIGIGIGIDEASINVYNTKLFRSMVLYYPSYLAIRAILFAFFFNSFYSLYLNEILSLVFFMVMACRFIPQFLIDPDNLHLTGCKDIFSELLQNHPLLFKH</sequence>
<protein>
    <recommendedName>
        <fullName evidence="4">Transmembrane protein</fullName>
    </recommendedName>
</protein>
<evidence type="ECO:0008006" key="4">
    <source>
        <dbReference type="Google" id="ProtNLM"/>
    </source>
</evidence>
<feature type="transmembrane region" description="Helical" evidence="1">
    <location>
        <begin position="12"/>
        <end position="33"/>
    </location>
</feature>
<evidence type="ECO:0000256" key="1">
    <source>
        <dbReference type="SAM" id="Phobius"/>
    </source>
</evidence>
<dbReference type="EMBL" id="JABWDY010024149">
    <property type="protein sequence ID" value="KAF5190461.1"/>
    <property type="molecule type" value="Genomic_DNA"/>
</dbReference>
<dbReference type="AlphaFoldDB" id="A0A7J6W000"/>
<feature type="transmembrane region" description="Helical" evidence="1">
    <location>
        <begin position="114"/>
        <end position="132"/>
    </location>
</feature>
<feature type="transmembrane region" description="Helical" evidence="1">
    <location>
        <begin position="221"/>
        <end position="240"/>
    </location>
</feature>
<comment type="caution">
    <text evidence="2">The sequence shown here is derived from an EMBL/GenBank/DDBJ whole genome shotgun (WGS) entry which is preliminary data.</text>
</comment>
<organism evidence="2 3">
    <name type="scientific">Thalictrum thalictroides</name>
    <name type="common">Rue-anemone</name>
    <name type="synonym">Anemone thalictroides</name>
    <dbReference type="NCBI Taxonomy" id="46969"/>
    <lineage>
        <taxon>Eukaryota</taxon>
        <taxon>Viridiplantae</taxon>
        <taxon>Streptophyta</taxon>
        <taxon>Embryophyta</taxon>
        <taxon>Tracheophyta</taxon>
        <taxon>Spermatophyta</taxon>
        <taxon>Magnoliopsida</taxon>
        <taxon>Ranunculales</taxon>
        <taxon>Ranunculaceae</taxon>
        <taxon>Thalictroideae</taxon>
        <taxon>Thalictrum</taxon>
    </lineage>
</organism>
<proteinExistence type="predicted"/>
<gene>
    <name evidence="2" type="ORF">FRX31_019952</name>
</gene>